<feature type="transmembrane region" description="Helical" evidence="2">
    <location>
        <begin position="26"/>
        <end position="48"/>
    </location>
</feature>
<evidence type="ECO:0000313" key="5">
    <source>
        <dbReference type="EMBL" id="WYJ90247.1"/>
    </source>
</evidence>
<keyword evidence="2" id="KW-0472">Membrane</keyword>
<keyword evidence="6" id="KW-1185">Reference proteome</keyword>
<dbReference type="Gene3D" id="3.20.20.190">
    <property type="entry name" value="Phosphatidylinositol (PI) phosphodiesterase"/>
    <property type="match status" value="1"/>
</dbReference>
<dbReference type="EMBL" id="NGMM01000004">
    <property type="protein sequence ID" value="OTP14723.1"/>
    <property type="molecule type" value="Genomic_DNA"/>
</dbReference>
<keyword evidence="2" id="KW-0812">Transmembrane</keyword>
<dbReference type="Pfam" id="PF03009">
    <property type="entry name" value="GDPD"/>
    <property type="match status" value="1"/>
</dbReference>
<proteinExistence type="predicted"/>
<dbReference type="InterPro" id="IPR030395">
    <property type="entry name" value="GP_PDE_dom"/>
</dbReference>
<organism evidence="4">
    <name type="scientific">Candidatus Enterococcus clewellii</name>
    <dbReference type="NCBI Taxonomy" id="1834193"/>
    <lineage>
        <taxon>Bacteria</taxon>
        <taxon>Bacillati</taxon>
        <taxon>Bacillota</taxon>
        <taxon>Bacilli</taxon>
        <taxon>Lactobacillales</taxon>
        <taxon>Enterococcaceae</taxon>
        <taxon>Enterococcus</taxon>
    </lineage>
</organism>
<gene>
    <name evidence="5" type="ORF">A5888_002003</name>
    <name evidence="4" type="ORF">A5888_002825</name>
</gene>
<dbReference type="InterPro" id="IPR017946">
    <property type="entry name" value="PLC-like_Pdiesterase_TIM-brl"/>
</dbReference>
<evidence type="ECO:0000259" key="3">
    <source>
        <dbReference type="PROSITE" id="PS51704"/>
    </source>
</evidence>
<evidence type="ECO:0000256" key="1">
    <source>
        <dbReference type="SAM" id="MobiDB-lite"/>
    </source>
</evidence>
<dbReference type="OrthoDB" id="384721at2"/>
<dbReference type="AlphaFoldDB" id="A0A242K5M0"/>
<dbReference type="PROSITE" id="PS51704">
    <property type="entry name" value="GP_PDE"/>
    <property type="match status" value="1"/>
</dbReference>
<keyword evidence="2" id="KW-1133">Transmembrane helix</keyword>
<dbReference type="Proteomes" id="UP000195141">
    <property type="component" value="Chromosome"/>
</dbReference>
<dbReference type="EMBL" id="CP147247">
    <property type="protein sequence ID" value="WYJ90247.1"/>
    <property type="molecule type" value="Genomic_DNA"/>
</dbReference>
<evidence type="ECO:0000313" key="6">
    <source>
        <dbReference type="Proteomes" id="UP000195141"/>
    </source>
</evidence>
<dbReference type="GO" id="GO:0008081">
    <property type="term" value="F:phosphoric diester hydrolase activity"/>
    <property type="evidence" value="ECO:0007669"/>
    <property type="project" value="InterPro"/>
</dbReference>
<feature type="compositionally biased region" description="Basic residues" evidence="1">
    <location>
        <begin position="1"/>
        <end position="18"/>
    </location>
</feature>
<protein>
    <submittedName>
        <fullName evidence="5">Glycerophosphoryl diester phosphodiesterase</fullName>
    </submittedName>
</protein>
<dbReference type="GO" id="GO:0006629">
    <property type="term" value="P:lipid metabolic process"/>
    <property type="evidence" value="ECO:0007669"/>
    <property type="project" value="InterPro"/>
</dbReference>
<feature type="domain" description="GP-PDE" evidence="3">
    <location>
        <begin position="388"/>
        <end position="618"/>
    </location>
</feature>
<dbReference type="PANTHER" id="PTHR46211">
    <property type="entry name" value="GLYCEROPHOSPHORYL DIESTER PHOSPHODIESTERASE"/>
    <property type="match status" value="1"/>
</dbReference>
<dbReference type="InterPro" id="IPR013688">
    <property type="entry name" value="GBS_Bsp-like"/>
</dbReference>
<dbReference type="SUPFAM" id="SSF51695">
    <property type="entry name" value="PLC-like phosphodiesterases"/>
    <property type="match status" value="1"/>
</dbReference>
<reference evidence="4" key="1">
    <citation type="submission" date="2017-05" db="EMBL/GenBank/DDBJ databases">
        <title>The Genome Sequence of Enterococcus sp. 9E7_DIV0242.</title>
        <authorList>
            <consortium name="The Broad Institute Genomics Platform"/>
            <consortium name="The Broad Institute Genomic Center for Infectious Diseases"/>
            <person name="Earl A."/>
            <person name="Manson A."/>
            <person name="Schwartman J."/>
            <person name="Gilmore M."/>
            <person name="Abouelleil A."/>
            <person name="Cao P."/>
            <person name="Chapman S."/>
            <person name="Cusick C."/>
            <person name="Shea T."/>
            <person name="Young S."/>
            <person name="Neafsey D."/>
            <person name="Nusbaum C."/>
            <person name="Birren B."/>
        </authorList>
    </citation>
    <scope>NUCLEOTIDE SEQUENCE [LARGE SCALE GENOMIC DNA]</scope>
    <source>
        <strain evidence="4">9E7_DIV0242</strain>
    </source>
</reference>
<evidence type="ECO:0000313" key="4">
    <source>
        <dbReference type="EMBL" id="OTP14723.1"/>
    </source>
</evidence>
<evidence type="ECO:0000256" key="2">
    <source>
        <dbReference type="SAM" id="Phobius"/>
    </source>
</evidence>
<dbReference type="RefSeq" id="WP_086349840.1">
    <property type="nucleotide sequence ID" value="NZ_CP147247.1"/>
</dbReference>
<dbReference type="Pfam" id="PF08481">
    <property type="entry name" value="GBS_Bsp-like"/>
    <property type="match status" value="2"/>
</dbReference>
<dbReference type="Gene3D" id="2.60.40.3760">
    <property type="match status" value="2"/>
</dbReference>
<name>A0A242K5M0_9ENTE</name>
<feature type="region of interest" description="Disordered" evidence="1">
    <location>
        <begin position="1"/>
        <end position="23"/>
    </location>
</feature>
<accession>A0A242K5M0</accession>
<sequence>MEENRSKKRQENKKHKKNKREEKKKWAKPLMIAVAIAVCGVGAGYLFYFNLDYQKDADPSSYEGYEFSQLDFLSRKTPIAMAPVQEEINDAEVQINPKYSNIALHTEEWSNQIKELLTVPSSRPFFYLNDVFGKQTVYKVIANLASINHIERVQFPAWGEKDGNRDVKFYEGIYDSATNTWQAEIPVKEHQESGRYQTDLLITKKSGKIEQVKLGEFNVSEPTIQASIDGSRVDKGQFEVNIAVDSKSDVEKLSIPIWSKEDQSDLKWYDAVRQGANSYKVHVDYEDFSYENGLYTASAYFTGRNGLTAHSSAGTAEINMSHPVRIRVLNNTSLFQDRRLTQKIKDISANSMAYVQAVVFNSDQKVYKTNEGYVSSADIDVSEMSNDIKYVSHRGNHQEAPENSLPAFQKATAWGIETDIWLTKDKKWVVMHDGTVDRMTNGTGKISDMTLEQIRKLRIDTGSNKDLYDQSQLVVPTLEEYLTIMANKQSIPFLEIKETNVAGSDYDNLINTISQYGLLETSVVISFDYKNLVEVKKRAPQMQVQLLGEVLTDDVINKVSSLGVNAGLDIRYDGAISKVDLIVKAQAKGLAVHLWGVPQSEFKKMEALGIDNLTTDFD</sequence>
<reference evidence="5" key="2">
    <citation type="submission" date="2017-05" db="EMBL/GenBank/DDBJ databases">
        <authorList>
            <consortium name="The Broad Institute Genomics Platform"/>
            <consortium name="The Broad Institute Genomic Center for Infectious Diseases"/>
            <person name="Earl A."/>
            <person name="Manson A."/>
            <person name="Schwartman J."/>
            <person name="Gilmore M."/>
            <person name="Abouelleil A."/>
            <person name="Cao P."/>
            <person name="Chapman S."/>
            <person name="Cusick C."/>
            <person name="Shea T."/>
            <person name="Young S."/>
            <person name="Neafsey D."/>
            <person name="Nusbaum C."/>
            <person name="Birren B."/>
        </authorList>
    </citation>
    <scope>NUCLEOTIDE SEQUENCE</scope>
    <source>
        <strain evidence="5">9E7_DIV0242</strain>
    </source>
</reference>
<dbReference type="PANTHER" id="PTHR46211:SF1">
    <property type="entry name" value="GLYCEROPHOSPHODIESTER PHOSPHODIESTERASE, CYTOPLASMIC"/>
    <property type="match status" value="1"/>
</dbReference>
<reference evidence="5" key="3">
    <citation type="submission" date="2024-03" db="EMBL/GenBank/DDBJ databases">
        <title>The Genome Sequence of Enterococcus sp. DIV0242b.</title>
        <authorList>
            <consortium name="The Broad Institute Genomics Platform"/>
            <consortium name="The Broad Institute Microbial Omics Core"/>
            <consortium name="The Broad Institute Genomic Center for Infectious Diseases"/>
            <person name="Earl A."/>
            <person name="Manson A."/>
            <person name="Gilmore M."/>
            <person name="Schwartman J."/>
            <person name="Shea T."/>
            <person name="Abouelleil A."/>
            <person name="Cao P."/>
            <person name="Chapman S."/>
            <person name="Cusick C."/>
            <person name="Young S."/>
            <person name="Neafsey D."/>
            <person name="Nusbaum C."/>
            <person name="Birren B."/>
        </authorList>
    </citation>
    <scope>NUCLEOTIDE SEQUENCE</scope>
    <source>
        <strain evidence="5">9E7_DIV0242</strain>
    </source>
</reference>